<keyword evidence="5" id="KW-0998">Cell outer membrane</keyword>
<dbReference type="Proteomes" id="UP000029723">
    <property type="component" value="Unassembled WGS sequence"/>
</dbReference>
<sequence length="466" mass="52760">MKKIYFIILVAMSLVSCDKYLDIKPYGKTVPKTPEEFSALLHSHLNDMDEGGSTGFIDNVGTIVNLDAGCGDDFEACLTANSGQGLPFYVGNLVGGTYAAGKYEQLYQVIRDCNIVIDNLDDDGTKAANTILATAYGLRAVCYYQLLRYFCEAPEKGNMDNQLGLALVQTFNLEDRPLRSSMQATVDFIEADLKKSINYHSTDALYRFTEPVCKGYLARLYFWTEQWSKVLPLTAELLKAYPILQINNYKEVMGTPFKVGSNQLIKAYSTSSGNNQDFLATTTEIKYRPVSIRFLNSFSVADTAKDVRYKFYVTPERVAVKTFFCGLRSEELKLMQAESYYHLGKTNEALAELNDLRLARVKDAQAWTMATLPPANSYEVIQEDAEGKPLNPLISAILQERRKELFLEGDRFFELKRNGTPEFWTAYQSLKYTTRKFMYTFPIPIAEIEKISGLKQNPGYDKIITY</sequence>
<feature type="domain" description="SusD-like N-terminal" evidence="7">
    <location>
        <begin position="97"/>
        <end position="221"/>
    </location>
</feature>
<dbReference type="AlphaFoldDB" id="A0A098YPX4"/>
<dbReference type="Pfam" id="PF14322">
    <property type="entry name" value="SusD-like_3"/>
    <property type="match status" value="1"/>
</dbReference>
<feature type="domain" description="RagB/SusD" evidence="6">
    <location>
        <begin position="331"/>
        <end position="460"/>
    </location>
</feature>
<evidence type="ECO:0000313" key="9">
    <source>
        <dbReference type="Proteomes" id="UP000029723"/>
    </source>
</evidence>
<accession>A0A098YPX4</accession>
<evidence type="ECO:0000313" key="8">
    <source>
        <dbReference type="EMBL" id="KGI21317.1"/>
    </source>
</evidence>
<dbReference type="InterPro" id="IPR011990">
    <property type="entry name" value="TPR-like_helical_dom_sf"/>
</dbReference>
<keyword evidence="4" id="KW-0472">Membrane</keyword>
<evidence type="ECO:0000256" key="3">
    <source>
        <dbReference type="ARBA" id="ARBA00022729"/>
    </source>
</evidence>
<dbReference type="Gene3D" id="1.25.40.390">
    <property type="match status" value="2"/>
</dbReference>
<dbReference type="InterPro" id="IPR033985">
    <property type="entry name" value="SusD-like_N"/>
</dbReference>
<evidence type="ECO:0000256" key="2">
    <source>
        <dbReference type="ARBA" id="ARBA00006275"/>
    </source>
</evidence>
<dbReference type="Pfam" id="PF07980">
    <property type="entry name" value="SusD_RagB"/>
    <property type="match status" value="1"/>
</dbReference>
<name>A0A098YPX4_9BACT</name>
<protein>
    <submittedName>
        <fullName evidence="8">Membrane protein</fullName>
    </submittedName>
</protein>
<dbReference type="GO" id="GO:0009279">
    <property type="term" value="C:cell outer membrane"/>
    <property type="evidence" value="ECO:0007669"/>
    <property type="project" value="UniProtKB-SubCell"/>
</dbReference>
<dbReference type="EMBL" id="JRPQ01000160">
    <property type="protein sequence ID" value="KGI21317.1"/>
    <property type="molecule type" value="Genomic_DNA"/>
</dbReference>
<organism evidence="8 9">
    <name type="scientific">Hoylesella timonensis S9-PR14</name>
    <dbReference type="NCBI Taxonomy" id="1401062"/>
    <lineage>
        <taxon>Bacteria</taxon>
        <taxon>Pseudomonadati</taxon>
        <taxon>Bacteroidota</taxon>
        <taxon>Bacteroidia</taxon>
        <taxon>Bacteroidales</taxon>
        <taxon>Prevotellaceae</taxon>
        <taxon>Hoylesella</taxon>
    </lineage>
</organism>
<evidence type="ECO:0000256" key="5">
    <source>
        <dbReference type="ARBA" id="ARBA00023237"/>
    </source>
</evidence>
<comment type="similarity">
    <text evidence="2">Belongs to the SusD family.</text>
</comment>
<comment type="subcellular location">
    <subcellularLocation>
        <location evidence="1">Cell outer membrane</location>
    </subcellularLocation>
</comment>
<evidence type="ECO:0000256" key="4">
    <source>
        <dbReference type="ARBA" id="ARBA00023136"/>
    </source>
</evidence>
<evidence type="ECO:0000259" key="7">
    <source>
        <dbReference type="Pfam" id="PF14322"/>
    </source>
</evidence>
<comment type="caution">
    <text evidence="8">The sequence shown here is derived from an EMBL/GenBank/DDBJ whole genome shotgun (WGS) entry which is preliminary data.</text>
</comment>
<dbReference type="RefSeq" id="WP_036928783.1">
    <property type="nucleotide sequence ID" value="NZ_JRPQ01000160.1"/>
</dbReference>
<reference evidence="8 9" key="1">
    <citation type="submission" date="2014-07" db="EMBL/GenBank/DDBJ databases">
        <authorList>
            <person name="McCorrison J."/>
            <person name="Sanka R."/>
            <person name="Torralba M."/>
            <person name="Gillis M."/>
            <person name="Haft D.H."/>
            <person name="Methe B."/>
            <person name="Sutton G."/>
            <person name="Nelson K.E."/>
        </authorList>
    </citation>
    <scope>NUCLEOTIDE SEQUENCE [LARGE SCALE GENOMIC DNA]</scope>
    <source>
        <strain evidence="8 9">S9-PR14</strain>
    </source>
</reference>
<gene>
    <name evidence="8" type="ORF">HMPREF9304_10935</name>
</gene>
<dbReference type="PROSITE" id="PS51257">
    <property type="entry name" value="PROKAR_LIPOPROTEIN"/>
    <property type="match status" value="1"/>
</dbReference>
<dbReference type="SUPFAM" id="SSF48452">
    <property type="entry name" value="TPR-like"/>
    <property type="match status" value="1"/>
</dbReference>
<evidence type="ECO:0000256" key="1">
    <source>
        <dbReference type="ARBA" id="ARBA00004442"/>
    </source>
</evidence>
<proteinExistence type="inferred from homology"/>
<keyword evidence="3" id="KW-0732">Signal</keyword>
<evidence type="ECO:0000259" key="6">
    <source>
        <dbReference type="Pfam" id="PF07980"/>
    </source>
</evidence>
<dbReference type="InterPro" id="IPR012944">
    <property type="entry name" value="SusD_RagB_dom"/>
</dbReference>